<dbReference type="KEGG" id="mey:TM49_20220"/>
<dbReference type="SUPFAM" id="SSF50939">
    <property type="entry name" value="Sialidases"/>
    <property type="match status" value="1"/>
</dbReference>
<feature type="domain" description="Sialidase" evidence="1">
    <location>
        <begin position="37"/>
        <end position="331"/>
    </location>
</feature>
<evidence type="ECO:0000259" key="1">
    <source>
        <dbReference type="Pfam" id="PF13088"/>
    </source>
</evidence>
<evidence type="ECO:0000313" key="3">
    <source>
        <dbReference type="Proteomes" id="UP000032611"/>
    </source>
</evidence>
<keyword evidence="3" id="KW-1185">Reference proteome</keyword>
<dbReference type="PATRIC" id="fig|1486262.3.peg.4179"/>
<dbReference type="HOGENOM" id="CLU_007128_1_0_5"/>
<gene>
    <name evidence="2" type="ORF">TM49_20220</name>
</gene>
<dbReference type="CDD" id="cd15482">
    <property type="entry name" value="Sialidase_non-viral"/>
    <property type="match status" value="1"/>
</dbReference>
<dbReference type="STRING" id="1486262.TM49_20220"/>
<organism evidence="2 3">
    <name type="scientific">Martelella endophytica</name>
    <dbReference type="NCBI Taxonomy" id="1486262"/>
    <lineage>
        <taxon>Bacteria</taxon>
        <taxon>Pseudomonadati</taxon>
        <taxon>Pseudomonadota</taxon>
        <taxon>Alphaproteobacteria</taxon>
        <taxon>Hyphomicrobiales</taxon>
        <taxon>Aurantimonadaceae</taxon>
        <taxon>Martelella</taxon>
    </lineage>
</organism>
<dbReference type="InterPro" id="IPR011040">
    <property type="entry name" value="Sialidase"/>
</dbReference>
<proteinExistence type="predicted"/>
<dbReference type="AlphaFoldDB" id="A0A0D5LVR5"/>
<dbReference type="Proteomes" id="UP000032611">
    <property type="component" value="Chromosome"/>
</dbReference>
<name>A0A0D5LVR5_MAREN</name>
<protein>
    <recommendedName>
        <fullName evidence="1">Sialidase domain-containing protein</fullName>
    </recommendedName>
</protein>
<sequence length="350" mass="38310">MFTARLKSRSFIVPQGHDLFNNCHASTVVVLPDGTRLIAFFGGEREGADDVAIWTVRGDGEAWHPPRRLFAEHGLAHWNPVLLNEGNTVYLFYKVGPTVHDWVTRWSVSDDGGLTWSTPAELVPGDKAPRGPVKNKLLVMSNGGWLAPASIEAGKLWDAFVDISADKGKTWSRVDIPFTHREAGKAGEAGGVWSGLADNALWETDPAKVFSWDGVIQPSAWESAPGHIHLMMRSTRGFIYRSDSADFGQTWSEAYPTSVVNNNSGIDLADAGGVLALVYNPNGGNWGRRSPLSVALSTDNGGAFHQVLDLETEEGEFSYPAIIAREKELHVTYTHNRKSIVYCHLSLEDG</sequence>
<dbReference type="OrthoDB" id="41724at2"/>
<dbReference type="EMBL" id="CP010803">
    <property type="protein sequence ID" value="AJY47468.1"/>
    <property type="molecule type" value="Genomic_DNA"/>
</dbReference>
<dbReference type="PANTHER" id="PTHR43752:SF2">
    <property type="entry name" value="BNR_ASP-BOX REPEAT FAMILY PROTEIN"/>
    <property type="match status" value="1"/>
</dbReference>
<dbReference type="Gene3D" id="2.120.10.10">
    <property type="match status" value="1"/>
</dbReference>
<dbReference type="Pfam" id="PF13088">
    <property type="entry name" value="BNR_2"/>
    <property type="match status" value="1"/>
</dbReference>
<dbReference type="PANTHER" id="PTHR43752">
    <property type="entry name" value="BNR/ASP-BOX REPEAT FAMILY PROTEIN"/>
    <property type="match status" value="1"/>
</dbReference>
<evidence type="ECO:0000313" key="2">
    <source>
        <dbReference type="EMBL" id="AJY47468.1"/>
    </source>
</evidence>
<dbReference type="RefSeq" id="WP_045683867.1">
    <property type="nucleotide sequence ID" value="NZ_CP010803.1"/>
</dbReference>
<accession>A0A0D5LVR5</accession>
<reference evidence="2 3" key="1">
    <citation type="journal article" date="2015" name="Genome Announc.">
        <title>Complete genome sequence of Martelella endophytica YC6887, which has antifungal activity associated with a halophyte.</title>
        <authorList>
            <person name="Khan A."/>
            <person name="Khan H."/>
            <person name="Chung E.J."/>
            <person name="Hossain M.T."/>
            <person name="Chung Y.R."/>
        </authorList>
    </citation>
    <scope>NUCLEOTIDE SEQUENCE [LARGE SCALE GENOMIC DNA]</scope>
    <source>
        <strain evidence="2">YC6887</strain>
    </source>
</reference>
<dbReference type="InterPro" id="IPR036278">
    <property type="entry name" value="Sialidase_sf"/>
</dbReference>